<evidence type="ECO:0000313" key="2">
    <source>
        <dbReference type="EMBL" id="GIE16245.1"/>
    </source>
</evidence>
<comment type="caution">
    <text evidence="2">The sequence shown here is derived from an EMBL/GenBank/DDBJ whole genome shotgun (WGS) entry which is preliminary data.</text>
</comment>
<dbReference type="EMBL" id="BOMM01000080">
    <property type="protein sequence ID" value="GIE16245.1"/>
    <property type="molecule type" value="Genomic_DNA"/>
</dbReference>
<keyword evidence="1" id="KW-1133">Transmembrane helix</keyword>
<keyword evidence="3" id="KW-1185">Reference proteome</keyword>
<evidence type="ECO:0000313" key="3">
    <source>
        <dbReference type="Proteomes" id="UP000598174"/>
    </source>
</evidence>
<organism evidence="2 3">
    <name type="scientific">Paractinoplanes ferrugineus</name>
    <dbReference type="NCBI Taxonomy" id="113564"/>
    <lineage>
        <taxon>Bacteria</taxon>
        <taxon>Bacillati</taxon>
        <taxon>Actinomycetota</taxon>
        <taxon>Actinomycetes</taxon>
        <taxon>Micromonosporales</taxon>
        <taxon>Micromonosporaceae</taxon>
        <taxon>Paractinoplanes</taxon>
    </lineage>
</organism>
<dbReference type="RefSeq" id="WP_203822586.1">
    <property type="nucleotide sequence ID" value="NZ_BAAABP010000012.1"/>
</dbReference>
<dbReference type="Pfam" id="PF08592">
    <property type="entry name" value="Anthrone_oxy"/>
    <property type="match status" value="1"/>
</dbReference>
<dbReference type="InterPro" id="IPR013901">
    <property type="entry name" value="Anthrone_oxy"/>
</dbReference>
<keyword evidence="1" id="KW-0472">Membrane</keyword>
<dbReference type="AlphaFoldDB" id="A0A919MKX8"/>
<keyword evidence="1" id="KW-0812">Transmembrane</keyword>
<evidence type="ECO:0000256" key="1">
    <source>
        <dbReference type="SAM" id="Phobius"/>
    </source>
</evidence>
<feature type="transmembrane region" description="Helical" evidence="1">
    <location>
        <begin position="135"/>
        <end position="155"/>
    </location>
</feature>
<name>A0A919MKX8_9ACTN</name>
<dbReference type="Proteomes" id="UP000598174">
    <property type="component" value="Unassembled WGS sequence"/>
</dbReference>
<evidence type="ECO:0008006" key="4">
    <source>
        <dbReference type="Google" id="ProtNLM"/>
    </source>
</evidence>
<sequence length="156" mass="16739">MWLQVLAALFLLLAGLLAGVLFTVEMAIVPTIRALAADPWIRVHVLLDRRFDPMMPRMNKVALAIGLVLIVFVPGPATKVAFAAAALSIGGVAVISEVYNVRLNKRIAAWPVGDPPAEWPEVRARWARANQARTLVALGGFAVTIAAVALAWVGVR</sequence>
<gene>
    <name evidence="2" type="ORF">Afe05nite_80850</name>
</gene>
<reference evidence="2" key="1">
    <citation type="submission" date="2021-01" db="EMBL/GenBank/DDBJ databases">
        <title>Whole genome shotgun sequence of Actinoplanes ferrugineus NBRC 15555.</title>
        <authorList>
            <person name="Komaki H."/>
            <person name="Tamura T."/>
        </authorList>
    </citation>
    <scope>NUCLEOTIDE SEQUENCE</scope>
    <source>
        <strain evidence="2">NBRC 15555</strain>
    </source>
</reference>
<protein>
    <recommendedName>
        <fullName evidence="4">DUF1772 domain-containing protein</fullName>
    </recommendedName>
</protein>
<feature type="transmembrane region" description="Helical" evidence="1">
    <location>
        <begin position="59"/>
        <end position="75"/>
    </location>
</feature>
<accession>A0A919MKX8</accession>
<proteinExistence type="predicted"/>